<evidence type="ECO:0000313" key="1">
    <source>
        <dbReference type="EMBL" id="MPN04883.1"/>
    </source>
</evidence>
<dbReference type="EMBL" id="VSSQ01050807">
    <property type="protein sequence ID" value="MPN04883.1"/>
    <property type="molecule type" value="Genomic_DNA"/>
</dbReference>
<name>A0A645EWK6_9ZZZZ</name>
<dbReference type="AlphaFoldDB" id="A0A645EWK6"/>
<comment type="caution">
    <text evidence="1">The sequence shown here is derived from an EMBL/GenBank/DDBJ whole genome shotgun (WGS) entry which is preliminary data.</text>
</comment>
<proteinExistence type="predicted"/>
<sequence length="50" mass="5579">MIEKIKTATVLYMNGVAVALFNLKAVLYGKINHVCVKDLFHLLLGKRHGP</sequence>
<accession>A0A645EWK6</accession>
<protein>
    <submittedName>
        <fullName evidence="1">Uncharacterized protein</fullName>
    </submittedName>
</protein>
<reference evidence="1" key="1">
    <citation type="submission" date="2019-08" db="EMBL/GenBank/DDBJ databases">
        <authorList>
            <person name="Kucharzyk K."/>
            <person name="Murdoch R.W."/>
            <person name="Higgins S."/>
            <person name="Loffler F."/>
        </authorList>
    </citation>
    <scope>NUCLEOTIDE SEQUENCE</scope>
</reference>
<gene>
    <name evidence="1" type="ORF">SDC9_152131</name>
</gene>
<organism evidence="1">
    <name type="scientific">bioreactor metagenome</name>
    <dbReference type="NCBI Taxonomy" id="1076179"/>
    <lineage>
        <taxon>unclassified sequences</taxon>
        <taxon>metagenomes</taxon>
        <taxon>ecological metagenomes</taxon>
    </lineage>
</organism>